<dbReference type="RefSeq" id="WP_114583892.1">
    <property type="nucleotide sequence ID" value="NZ_QPMH01000038.1"/>
</dbReference>
<dbReference type="Proteomes" id="UP000253941">
    <property type="component" value="Unassembled WGS sequence"/>
</dbReference>
<evidence type="ECO:0000256" key="4">
    <source>
        <dbReference type="SAM" id="Phobius"/>
    </source>
</evidence>
<keyword evidence="4" id="KW-0812">Transmembrane</keyword>
<evidence type="ECO:0000256" key="1">
    <source>
        <dbReference type="ARBA" id="ARBA00010062"/>
    </source>
</evidence>
<proteinExistence type="inferred from homology"/>
<dbReference type="InterPro" id="IPR028081">
    <property type="entry name" value="Leu-bd"/>
</dbReference>
<name>A0A369T739_9PROT</name>
<keyword evidence="3" id="KW-0813">Transport</keyword>
<dbReference type="CDD" id="cd06268">
    <property type="entry name" value="PBP1_ABC_transporter_LIVBP-like"/>
    <property type="match status" value="1"/>
</dbReference>
<accession>A0A369T739</accession>
<evidence type="ECO:0000256" key="3">
    <source>
        <dbReference type="ARBA" id="ARBA00022970"/>
    </source>
</evidence>
<dbReference type="EMBL" id="QPMH01000038">
    <property type="protein sequence ID" value="RDD60175.1"/>
    <property type="molecule type" value="Genomic_DNA"/>
</dbReference>
<protein>
    <submittedName>
        <fullName evidence="6">Amino acid ABC transporter substrate-binding protein</fullName>
    </submittedName>
</protein>
<dbReference type="PROSITE" id="PS51318">
    <property type="entry name" value="TAT"/>
    <property type="match status" value="1"/>
</dbReference>
<dbReference type="InterPro" id="IPR051010">
    <property type="entry name" value="BCAA_transport"/>
</dbReference>
<sequence length="455" mass="49522">MKKHTDISRSDPGHREDRRTFLKSAAATATTGGLSATGLLAALNKNATAASGDPIPIGCMTGLSGWPAAEALETKRGFEMAIDEINAMGGILGRPLEGHVIDTKNPSAESVTGAASRLIDRYGVHAIVNGHNIGSQNAEYEPVADAGVIYIHTNTLISHRHVIESDPERYYGIFMGDPAEYWYGPGWLRFAAHLRDTGQWKPRNNKVALIAGSSDYSITIIKAAEQTAADFGWDIVIGPEIVKTPTTEWGPVLAKLREADPALLLHSHLAAGDIAQFMRQFRQDPTQTLIYFPWGPLQAAFREIGGADVEGVIGSTVMGLLEDDMGRSFQSAYDKRYDLDPGGTGAISGCVPYGLLHHYAVAAAVAGGTGEPGDYEQNRRISQVLKRFPFRTVFGSIKYHPEWQSAVPYPDLEENDPSLGMPHLFYQVQDHTQQPKLIAPVPYDANDFQLPAWLS</sequence>
<reference evidence="6 7" key="1">
    <citation type="submission" date="2018-07" db="EMBL/GenBank/DDBJ databases">
        <title>Venubactetium sediminum gen. nov., sp. nov., isolated from a marine solar saltern.</title>
        <authorList>
            <person name="Wang S."/>
        </authorList>
    </citation>
    <scope>NUCLEOTIDE SEQUENCE [LARGE SCALE GENOMIC DNA]</scope>
    <source>
        <strain evidence="6 7">WD2A32</strain>
    </source>
</reference>
<keyword evidence="4" id="KW-1133">Transmembrane helix</keyword>
<feature type="transmembrane region" description="Helical" evidence="4">
    <location>
        <begin position="21"/>
        <end position="43"/>
    </location>
</feature>
<evidence type="ECO:0000313" key="7">
    <source>
        <dbReference type="Proteomes" id="UP000253941"/>
    </source>
</evidence>
<evidence type="ECO:0000313" key="6">
    <source>
        <dbReference type="EMBL" id="RDD60175.1"/>
    </source>
</evidence>
<dbReference type="InterPro" id="IPR028082">
    <property type="entry name" value="Peripla_BP_I"/>
</dbReference>
<dbReference type="SUPFAM" id="SSF53822">
    <property type="entry name" value="Periplasmic binding protein-like I"/>
    <property type="match status" value="1"/>
</dbReference>
<evidence type="ECO:0000259" key="5">
    <source>
        <dbReference type="Pfam" id="PF13458"/>
    </source>
</evidence>
<dbReference type="GO" id="GO:0006865">
    <property type="term" value="P:amino acid transport"/>
    <property type="evidence" value="ECO:0007669"/>
    <property type="project" value="UniProtKB-KW"/>
</dbReference>
<keyword evidence="7" id="KW-1185">Reference proteome</keyword>
<dbReference type="Pfam" id="PF13458">
    <property type="entry name" value="Peripla_BP_6"/>
    <property type="match status" value="1"/>
</dbReference>
<keyword evidence="2" id="KW-0732">Signal</keyword>
<dbReference type="PANTHER" id="PTHR30483">
    <property type="entry name" value="LEUCINE-SPECIFIC-BINDING PROTEIN"/>
    <property type="match status" value="1"/>
</dbReference>
<dbReference type="PANTHER" id="PTHR30483:SF6">
    <property type="entry name" value="PERIPLASMIC BINDING PROTEIN OF ABC TRANSPORTER FOR NATURAL AMINO ACIDS"/>
    <property type="match status" value="1"/>
</dbReference>
<keyword evidence="4" id="KW-0472">Membrane</keyword>
<evidence type="ECO:0000256" key="2">
    <source>
        <dbReference type="ARBA" id="ARBA00022729"/>
    </source>
</evidence>
<dbReference type="AlphaFoldDB" id="A0A369T739"/>
<comment type="similarity">
    <text evidence="1">Belongs to the leucine-binding protein family.</text>
</comment>
<keyword evidence="3" id="KW-0029">Amino-acid transport</keyword>
<feature type="domain" description="Leucine-binding protein" evidence="5">
    <location>
        <begin position="54"/>
        <end position="404"/>
    </location>
</feature>
<gene>
    <name evidence="6" type="ORF">DRB17_19445</name>
</gene>
<dbReference type="Gene3D" id="3.40.50.2300">
    <property type="match status" value="2"/>
</dbReference>
<organism evidence="6 7">
    <name type="scientific">Ferruginivarius sediminum</name>
    <dbReference type="NCBI Taxonomy" id="2661937"/>
    <lineage>
        <taxon>Bacteria</taxon>
        <taxon>Pseudomonadati</taxon>
        <taxon>Pseudomonadota</taxon>
        <taxon>Alphaproteobacteria</taxon>
        <taxon>Rhodospirillales</taxon>
        <taxon>Rhodospirillaceae</taxon>
        <taxon>Ferruginivarius</taxon>
    </lineage>
</organism>
<comment type="caution">
    <text evidence="6">The sequence shown here is derived from an EMBL/GenBank/DDBJ whole genome shotgun (WGS) entry which is preliminary data.</text>
</comment>
<dbReference type="InterPro" id="IPR006311">
    <property type="entry name" value="TAT_signal"/>
</dbReference>